<accession>A0A223S8H3</accession>
<keyword evidence="1" id="KW-0472">Membrane</keyword>
<gene>
    <name evidence="2" type="ORF">CDO52_17890</name>
</gene>
<keyword evidence="1" id="KW-0812">Transmembrane</keyword>
<name>A0A223S8H3_9ACTN</name>
<evidence type="ECO:0000313" key="2">
    <source>
        <dbReference type="EMBL" id="ASU84420.1"/>
    </source>
</evidence>
<sequence length="109" mass="11630">MRPGWSTLTAAAAEIRWVTVLTVTDAAARIERVRPDPWPDSKLLTALTVTAFSAVSLATVLGFSLSEWWADTSNDVLPAAAGALVVGLALFALSFLVFASGRRGRAEER</sequence>
<proteinExistence type="predicted"/>
<dbReference type="AlphaFoldDB" id="A0A223S8H3"/>
<feature type="transmembrane region" description="Helical" evidence="1">
    <location>
        <begin position="77"/>
        <end position="99"/>
    </location>
</feature>
<dbReference type="OrthoDB" id="3431915at2"/>
<protein>
    <submittedName>
        <fullName evidence="2">Uncharacterized protein</fullName>
    </submittedName>
</protein>
<dbReference type="EMBL" id="CP022753">
    <property type="protein sequence ID" value="ASU84420.1"/>
    <property type="molecule type" value="Genomic_DNA"/>
</dbReference>
<evidence type="ECO:0000313" key="3">
    <source>
        <dbReference type="Proteomes" id="UP000215005"/>
    </source>
</evidence>
<feature type="transmembrane region" description="Helical" evidence="1">
    <location>
        <begin position="43"/>
        <end position="65"/>
    </location>
</feature>
<keyword evidence="3" id="KW-1185">Reference proteome</keyword>
<organism evidence="2 3">
    <name type="scientific">Nocardiopsis gilva YIM 90087</name>
    <dbReference type="NCBI Taxonomy" id="1235441"/>
    <lineage>
        <taxon>Bacteria</taxon>
        <taxon>Bacillati</taxon>
        <taxon>Actinomycetota</taxon>
        <taxon>Actinomycetes</taxon>
        <taxon>Streptosporangiales</taxon>
        <taxon>Nocardiopsidaceae</taxon>
        <taxon>Nocardiopsis</taxon>
    </lineage>
</organism>
<dbReference type="Proteomes" id="UP000215005">
    <property type="component" value="Chromosome"/>
</dbReference>
<dbReference type="KEGG" id="ngv:CDO52_17890"/>
<evidence type="ECO:0000256" key="1">
    <source>
        <dbReference type="SAM" id="Phobius"/>
    </source>
</evidence>
<reference evidence="2 3" key="1">
    <citation type="submission" date="2017-08" db="EMBL/GenBank/DDBJ databases">
        <title>The complete genome sequence of Nocardiopsis gilva YIM 90087.</title>
        <authorList>
            <person name="Yin M."/>
            <person name="Tang S."/>
        </authorList>
    </citation>
    <scope>NUCLEOTIDE SEQUENCE [LARGE SCALE GENOMIC DNA]</scope>
    <source>
        <strain evidence="2 3">YIM 90087</strain>
    </source>
</reference>
<dbReference type="RefSeq" id="WP_017618266.1">
    <property type="nucleotide sequence ID" value="NZ_ANBG01000159.1"/>
</dbReference>
<keyword evidence="1" id="KW-1133">Transmembrane helix</keyword>